<evidence type="ECO:0000256" key="5">
    <source>
        <dbReference type="ARBA" id="ARBA00050189"/>
    </source>
</evidence>
<comment type="similarity">
    <text evidence="3">Belongs to the acetyltransferase family. AANAT subfamily.</text>
</comment>
<proteinExistence type="inferred from homology"/>
<accession>A0A0N5AZI2</accession>
<dbReference type="Proteomes" id="UP000046393">
    <property type="component" value="Unplaced"/>
</dbReference>
<evidence type="ECO:0000256" key="11">
    <source>
        <dbReference type="ARBA" id="ARBA00052335"/>
    </source>
</evidence>
<comment type="catalytic activity">
    <reaction evidence="10">
        <text>serotonin + hexadecanoyl-CoA = N-hexadecanoyl-serotonin + CoA + H(+)</text>
        <dbReference type="Rhea" id="RHEA:51384"/>
        <dbReference type="ChEBI" id="CHEBI:15378"/>
        <dbReference type="ChEBI" id="CHEBI:57287"/>
        <dbReference type="ChEBI" id="CHEBI:57379"/>
        <dbReference type="ChEBI" id="CHEBI:134059"/>
        <dbReference type="ChEBI" id="CHEBI:350546"/>
    </reaction>
    <physiologicalReaction direction="left-to-right" evidence="10">
        <dbReference type="Rhea" id="RHEA:51385"/>
    </physiologicalReaction>
</comment>
<comment type="catalytic activity">
    <reaction evidence="11">
        <text>dopamine + hexadecanoyl-CoA = N-hexadecanoyl-dopamine + CoA + H(+)</text>
        <dbReference type="Rhea" id="RHEA:51376"/>
        <dbReference type="ChEBI" id="CHEBI:15378"/>
        <dbReference type="ChEBI" id="CHEBI:57287"/>
        <dbReference type="ChEBI" id="CHEBI:57379"/>
        <dbReference type="ChEBI" id="CHEBI:59905"/>
        <dbReference type="ChEBI" id="CHEBI:134058"/>
    </reaction>
    <physiologicalReaction direction="left-to-right" evidence="11">
        <dbReference type="Rhea" id="RHEA:51377"/>
    </physiologicalReaction>
</comment>
<comment type="catalytic activity">
    <reaction evidence="6">
        <text>serotonin + octadecanoyl-CoA = N-octadecanoyl-serotonin + CoA + H(+)</text>
        <dbReference type="Rhea" id="RHEA:51400"/>
        <dbReference type="ChEBI" id="CHEBI:15378"/>
        <dbReference type="ChEBI" id="CHEBI:57287"/>
        <dbReference type="ChEBI" id="CHEBI:57394"/>
        <dbReference type="ChEBI" id="CHEBI:134065"/>
        <dbReference type="ChEBI" id="CHEBI:350546"/>
    </reaction>
    <physiologicalReaction direction="left-to-right" evidence="6">
        <dbReference type="Rhea" id="RHEA:51401"/>
    </physiologicalReaction>
</comment>
<dbReference type="AlphaFoldDB" id="A0A0N5AZI2"/>
<evidence type="ECO:0000313" key="14">
    <source>
        <dbReference type="WBParaSite" id="SMUV_0001040701-mRNA-1"/>
    </source>
</evidence>
<evidence type="ECO:0000256" key="6">
    <source>
        <dbReference type="ARBA" id="ARBA00050849"/>
    </source>
</evidence>
<evidence type="ECO:0000313" key="13">
    <source>
        <dbReference type="Proteomes" id="UP000046393"/>
    </source>
</evidence>
<dbReference type="InterPro" id="IPR016181">
    <property type="entry name" value="Acyl_CoA_acyltransferase"/>
</dbReference>
<protein>
    <recommendedName>
        <fullName evidence="4">aralkylamine N-acetyltransferase</fullName>
        <ecNumber evidence="4">2.3.1.87</ecNumber>
    </recommendedName>
</protein>
<comment type="catalytic activity">
    <reaction evidence="8">
        <text>dopamine + acetyl-CoA = N-acetyldopamine + CoA + H(+)</text>
        <dbReference type="Rhea" id="RHEA:51388"/>
        <dbReference type="ChEBI" id="CHEBI:15378"/>
        <dbReference type="ChEBI" id="CHEBI:57287"/>
        <dbReference type="ChEBI" id="CHEBI:57288"/>
        <dbReference type="ChEBI" id="CHEBI:59905"/>
        <dbReference type="ChEBI" id="CHEBI:125678"/>
    </reaction>
    <physiologicalReaction direction="left-to-right" evidence="8">
        <dbReference type="Rhea" id="RHEA:51389"/>
    </physiologicalReaction>
</comment>
<dbReference type="EC" id="2.3.1.87" evidence="4"/>
<sequence length="221" mass="25074">MANGADQLTFRYFNESDFKPVMQFIINNFIRTEPLAVSIGFQEADAWTITADTVREALPDGYCCGYENPNKEIVAVRICQPVNRPTTAERCDESNNECQNLSKAARTISLVLDTLEKQIWHKVDPSITRLFTIHIICTNNDYRRKGLCYKLMNMDIEKQKSDGIQGMYTEATAFNSQRLFHKMGCTVLAQVDYSSVKDESGKALIGTVTGTDCAQLFYKKY</sequence>
<comment type="catalytic activity">
    <reaction evidence="9">
        <text>serotonin + (9Z)-octadecenoyl-CoA = N-(9Z-octadecenoyl)-serotonin + CoA + H(+)</text>
        <dbReference type="Rhea" id="RHEA:51392"/>
        <dbReference type="ChEBI" id="CHEBI:15378"/>
        <dbReference type="ChEBI" id="CHEBI:57287"/>
        <dbReference type="ChEBI" id="CHEBI:57387"/>
        <dbReference type="ChEBI" id="CHEBI:134064"/>
        <dbReference type="ChEBI" id="CHEBI:350546"/>
    </reaction>
    <physiologicalReaction direction="left-to-right" evidence="9">
        <dbReference type="Rhea" id="RHEA:51393"/>
    </physiologicalReaction>
</comment>
<dbReference type="GO" id="GO:0004059">
    <property type="term" value="F:aralkylamine N-acetyltransferase activity"/>
    <property type="evidence" value="ECO:0007669"/>
    <property type="project" value="UniProtKB-EC"/>
</dbReference>
<comment type="catalytic activity">
    <reaction evidence="7">
        <text>serotonin + (5Z,8Z,11Z,14Z)-eicosatetraenoyl-CoA = N-[(5Z,8Z,11Z,14Z)-eicosatetraenoyl]-serotonin + CoA + H(+)</text>
        <dbReference type="Rhea" id="RHEA:51396"/>
        <dbReference type="ChEBI" id="CHEBI:15378"/>
        <dbReference type="ChEBI" id="CHEBI:57287"/>
        <dbReference type="ChEBI" id="CHEBI:57368"/>
        <dbReference type="ChEBI" id="CHEBI:132255"/>
        <dbReference type="ChEBI" id="CHEBI:350546"/>
    </reaction>
    <physiologicalReaction direction="left-to-right" evidence="7">
        <dbReference type="Rhea" id="RHEA:51397"/>
    </physiologicalReaction>
</comment>
<evidence type="ECO:0000256" key="8">
    <source>
        <dbReference type="ARBA" id="ARBA00051711"/>
    </source>
</evidence>
<evidence type="ECO:0000256" key="3">
    <source>
        <dbReference type="ARBA" id="ARBA00038182"/>
    </source>
</evidence>
<reference evidence="14" key="1">
    <citation type="submission" date="2017-02" db="UniProtKB">
        <authorList>
            <consortium name="WormBaseParasite"/>
        </authorList>
    </citation>
    <scope>IDENTIFICATION</scope>
</reference>
<dbReference type="PANTHER" id="PTHR20905">
    <property type="entry name" value="N-ACETYLTRANSFERASE-RELATED"/>
    <property type="match status" value="1"/>
</dbReference>
<comment type="pathway">
    <text evidence="2">Aromatic compound metabolism; melatonin biosynthesis; melatonin from serotonin: step 1/2.</text>
</comment>
<dbReference type="WBParaSite" id="SMUV_0001040701-mRNA-1">
    <property type="protein sequence ID" value="SMUV_0001040701-mRNA-1"/>
    <property type="gene ID" value="SMUV_0001040701"/>
</dbReference>
<dbReference type="SUPFAM" id="SSF55729">
    <property type="entry name" value="Acyl-CoA N-acyltransferases (Nat)"/>
    <property type="match status" value="1"/>
</dbReference>
<comment type="catalytic activity">
    <reaction evidence="12">
        <text>serotonin + acetyl-CoA = N-acetylserotonin + CoA + H(+)</text>
        <dbReference type="Rhea" id="RHEA:25217"/>
        <dbReference type="ChEBI" id="CHEBI:15378"/>
        <dbReference type="ChEBI" id="CHEBI:17697"/>
        <dbReference type="ChEBI" id="CHEBI:57287"/>
        <dbReference type="ChEBI" id="CHEBI:57288"/>
        <dbReference type="ChEBI" id="CHEBI:350546"/>
        <dbReference type="EC" id="2.3.1.87"/>
    </reaction>
    <physiologicalReaction direction="left-to-right" evidence="12">
        <dbReference type="Rhea" id="RHEA:25218"/>
    </physiologicalReaction>
</comment>
<evidence type="ECO:0000256" key="1">
    <source>
        <dbReference type="ARBA" id="ARBA00022679"/>
    </source>
</evidence>
<name>A0A0N5AZI2_9BILA</name>
<organism evidence="13 14">
    <name type="scientific">Syphacia muris</name>
    <dbReference type="NCBI Taxonomy" id="451379"/>
    <lineage>
        <taxon>Eukaryota</taxon>
        <taxon>Metazoa</taxon>
        <taxon>Ecdysozoa</taxon>
        <taxon>Nematoda</taxon>
        <taxon>Chromadorea</taxon>
        <taxon>Rhabditida</taxon>
        <taxon>Spirurina</taxon>
        <taxon>Oxyuridomorpha</taxon>
        <taxon>Oxyuroidea</taxon>
        <taxon>Oxyuridae</taxon>
        <taxon>Syphacia</taxon>
    </lineage>
</organism>
<evidence type="ECO:0000256" key="9">
    <source>
        <dbReference type="ARBA" id="ARBA00051823"/>
    </source>
</evidence>
<dbReference type="FunFam" id="3.40.630.30:FF:000046">
    <property type="entry name" value="Dopamine N-acetyltransferase"/>
    <property type="match status" value="1"/>
</dbReference>
<keyword evidence="13" id="KW-1185">Reference proteome</keyword>
<evidence type="ECO:0000256" key="4">
    <source>
        <dbReference type="ARBA" id="ARBA00039114"/>
    </source>
</evidence>
<evidence type="ECO:0000256" key="7">
    <source>
        <dbReference type="ARBA" id="ARBA00051284"/>
    </source>
</evidence>
<dbReference type="Gene3D" id="3.40.630.30">
    <property type="match status" value="1"/>
</dbReference>
<keyword evidence="1" id="KW-0808">Transferase</keyword>
<evidence type="ECO:0000256" key="10">
    <source>
        <dbReference type="ARBA" id="ARBA00052178"/>
    </source>
</evidence>
<evidence type="ECO:0000256" key="2">
    <source>
        <dbReference type="ARBA" id="ARBA00037926"/>
    </source>
</evidence>
<comment type="catalytic activity">
    <reaction evidence="5">
        <text>dopamine + (9Z)-octadecenoyl-CoA = N-(9Z-octadecanoyl)-dopamine + CoA + H(+)</text>
        <dbReference type="Rhea" id="RHEA:51380"/>
        <dbReference type="ChEBI" id="CHEBI:15378"/>
        <dbReference type="ChEBI" id="CHEBI:31883"/>
        <dbReference type="ChEBI" id="CHEBI:57287"/>
        <dbReference type="ChEBI" id="CHEBI:57387"/>
        <dbReference type="ChEBI" id="CHEBI:59905"/>
    </reaction>
    <physiologicalReaction direction="left-to-right" evidence="5">
        <dbReference type="Rhea" id="RHEA:51381"/>
    </physiologicalReaction>
</comment>
<dbReference type="PANTHER" id="PTHR20905:SF1">
    <property type="entry name" value="AT07410P-RELATED"/>
    <property type="match status" value="1"/>
</dbReference>
<evidence type="ECO:0000256" key="12">
    <source>
        <dbReference type="ARBA" id="ARBA00052491"/>
    </source>
</evidence>